<protein>
    <submittedName>
        <fullName evidence="2">Uncharacterized protein</fullName>
    </submittedName>
</protein>
<evidence type="ECO:0000256" key="1">
    <source>
        <dbReference type="SAM" id="MobiDB-lite"/>
    </source>
</evidence>
<dbReference type="EMBL" id="PJNB01000001">
    <property type="protein sequence ID" value="PKW19734.1"/>
    <property type="molecule type" value="Genomic_DNA"/>
</dbReference>
<keyword evidence="3" id="KW-1185">Reference proteome</keyword>
<comment type="caution">
    <text evidence="2">The sequence shown here is derived from an EMBL/GenBank/DDBJ whole genome shotgun (WGS) entry which is preliminary data.</text>
</comment>
<dbReference type="STRING" id="994479.GCA_000194155_00232"/>
<name>A0A2N3Y9Y6_SACSN</name>
<proteinExistence type="predicted"/>
<dbReference type="Proteomes" id="UP000233786">
    <property type="component" value="Unassembled WGS sequence"/>
</dbReference>
<dbReference type="AlphaFoldDB" id="A0A2N3Y9Y6"/>
<evidence type="ECO:0000313" key="2">
    <source>
        <dbReference type="EMBL" id="PKW19734.1"/>
    </source>
</evidence>
<gene>
    <name evidence="2" type="ORF">A8926_7922</name>
</gene>
<organism evidence="2 3">
    <name type="scientific">Saccharopolyspora spinosa</name>
    <dbReference type="NCBI Taxonomy" id="60894"/>
    <lineage>
        <taxon>Bacteria</taxon>
        <taxon>Bacillati</taxon>
        <taxon>Actinomycetota</taxon>
        <taxon>Actinomycetes</taxon>
        <taxon>Pseudonocardiales</taxon>
        <taxon>Pseudonocardiaceae</taxon>
        <taxon>Saccharopolyspora</taxon>
    </lineage>
</organism>
<dbReference type="OrthoDB" id="3578997at2"/>
<feature type="compositionally biased region" description="Basic and acidic residues" evidence="1">
    <location>
        <begin position="13"/>
        <end position="28"/>
    </location>
</feature>
<feature type="region of interest" description="Disordered" evidence="1">
    <location>
        <begin position="1"/>
        <end position="62"/>
    </location>
</feature>
<accession>A0A2N3Y9Y6</accession>
<sequence length="62" mass="6789">MGKYGEPFPGRKLQHEGDQTGISRDHDPCGPLDLESGVVFLAPRERPADDEQDETAGPAELR</sequence>
<dbReference type="RefSeq" id="WP_010305395.1">
    <property type="nucleotide sequence ID" value="NZ_CP061007.1"/>
</dbReference>
<evidence type="ECO:0000313" key="3">
    <source>
        <dbReference type="Proteomes" id="UP000233786"/>
    </source>
</evidence>
<reference evidence="2" key="1">
    <citation type="submission" date="2017-12" db="EMBL/GenBank/DDBJ databases">
        <title>Sequencing the genomes of 1000 Actinobacteria strains.</title>
        <authorList>
            <person name="Klenk H.-P."/>
        </authorList>
    </citation>
    <scope>NUCLEOTIDE SEQUENCE [LARGE SCALE GENOMIC DNA]</scope>
    <source>
        <strain evidence="2">DSM 44228</strain>
    </source>
</reference>